<sequence length="68" mass="7979">MTFVHQIRRNARRRFFSRQAGVIENNVTERPRLISLRIHLDDTFALLAPQHACTPITVDFPRLIEPLI</sequence>
<name>A0ABV1LXP8_9BURK</name>
<dbReference type="EMBL" id="JAOALG010000002">
    <property type="protein sequence ID" value="MEQ5844059.1"/>
    <property type="molecule type" value="Genomic_DNA"/>
</dbReference>
<organism evidence="1 2">
    <name type="scientific">Paraburkholderia acidicola</name>
    <dbReference type="NCBI Taxonomy" id="1912599"/>
    <lineage>
        <taxon>Bacteria</taxon>
        <taxon>Pseudomonadati</taxon>
        <taxon>Pseudomonadota</taxon>
        <taxon>Betaproteobacteria</taxon>
        <taxon>Burkholderiales</taxon>
        <taxon>Burkholderiaceae</taxon>
        <taxon>Paraburkholderia</taxon>
    </lineage>
</organism>
<dbReference type="RefSeq" id="WP_349545603.1">
    <property type="nucleotide sequence ID" value="NZ_JAOALG010000002.1"/>
</dbReference>
<keyword evidence="2" id="KW-1185">Reference proteome</keyword>
<gene>
    <name evidence="1" type="ORF">N0A02_31860</name>
</gene>
<reference evidence="1 2" key="1">
    <citation type="journal article" date="2024" name="Chem. Sci.">
        <title>Discovery of a lagriamide polyketide by integrated genome mining, isotopic labeling, and untargeted metabolomics.</title>
        <authorList>
            <person name="Fergusson C.H."/>
            <person name="Saulog J."/>
            <person name="Paulo B.S."/>
            <person name="Wilson D.M."/>
            <person name="Liu D.Y."/>
            <person name="Morehouse N.J."/>
            <person name="Waterworth S."/>
            <person name="Barkei J."/>
            <person name="Gray C.A."/>
            <person name="Kwan J.C."/>
            <person name="Eustaquio A.S."/>
            <person name="Linington R.G."/>
        </authorList>
    </citation>
    <scope>NUCLEOTIDE SEQUENCE [LARGE SCALE GENOMIC DNA]</scope>
    <source>
        <strain evidence="1 2">RL17-338-BIF-B</strain>
    </source>
</reference>
<evidence type="ECO:0000313" key="2">
    <source>
        <dbReference type="Proteomes" id="UP001469089"/>
    </source>
</evidence>
<protein>
    <submittedName>
        <fullName evidence="1">Uncharacterized protein</fullName>
    </submittedName>
</protein>
<evidence type="ECO:0000313" key="1">
    <source>
        <dbReference type="EMBL" id="MEQ5844059.1"/>
    </source>
</evidence>
<accession>A0ABV1LXP8</accession>
<comment type="caution">
    <text evidence="1">The sequence shown here is derived from an EMBL/GenBank/DDBJ whole genome shotgun (WGS) entry which is preliminary data.</text>
</comment>
<dbReference type="Proteomes" id="UP001469089">
    <property type="component" value="Unassembled WGS sequence"/>
</dbReference>
<proteinExistence type="predicted"/>